<comment type="caution">
    <text evidence="1">The sequence shown here is derived from an EMBL/GenBank/DDBJ whole genome shotgun (WGS) entry which is preliminary data.</text>
</comment>
<dbReference type="Proteomes" id="UP000308768">
    <property type="component" value="Unassembled WGS sequence"/>
</dbReference>
<protein>
    <submittedName>
        <fullName evidence="1">Uncharacterized protein</fullName>
    </submittedName>
</protein>
<keyword evidence="2" id="KW-1185">Reference proteome</keyword>
<evidence type="ECO:0000313" key="1">
    <source>
        <dbReference type="EMBL" id="TKA63463.1"/>
    </source>
</evidence>
<gene>
    <name evidence="1" type="ORF">B0A49_09921</name>
</gene>
<name>A0A4U0WLV6_9PEZI</name>
<organism evidence="1 2">
    <name type="scientific">Cryomyces minteri</name>
    <dbReference type="NCBI Taxonomy" id="331657"/>
    <lineage>
        <taxon>Eukaryota</taxon>
        <taxon>Fungi</taxon>
        <taxon>Dikarya</taxon>
        <taxon>Ascomycota</taxon>
        <taxon>Pezizomycotina</taxon>
        <taxon>Dothideomycetes</taxon>
        <taxon>Dothideomycetes incertae sedis</taxon>
        <taxon>Cryomyces</taxon>
    </lineage>
</organism>
<proteinExistence type="predicted"/>
<sequence length="93" mass="10417">MLRTQQTTERLEEEAAAFLWLLAHTDIDSSGRLHLEPQSSPLDSYSPSKKSQLFIYTRRCLGYGDVLDAANTYPDTLADIDDAHSRTVSQVTS</sequence>
<dbReference type="AlphaFoldDB" id="A0A4U0WLV6"/>
<accession>A0A4U0WLV6</accession>
<evidence type="ECO:0000313" key="2">
    <source>
        <dbReference type="Proteomes" id="UP000308768"/>
    </source>
</evidence>
<reference evidence="1 2" key="1">
    <citation type="submission" date="2017-03" db="EMBL/GenBank/DDBJ databases">
        <title>Genomes of endolithic fungi from Antarctica.</title>
        <authorList>
            <person name="Coleine C."/>
            <person name="Masonjones S."/>
            <person name="Stajich J.E."/>
        </authorList>
    </citation>
    <scope>NUCLEOTIDE SEQUENCE [LARGE SCALE GENOMIC DNA]</scope>
    <source>
        <strain evidence="1 2">CCFEE 5187</strain>
    </source>
</reference>
<dbReference type="EMBL" id="NAJN01001398">
    <property type="protein sequence ID" value="TKA63463.1"/>
    <property type="molecule type" value="Genomic_DNA"/>
</dbReference>